<sequence length="111" mass="12229">MAYVYLIAEEPHPGETSGPWTKIGFSNNPPEWRLGANLKRGNSRALSVAAAFKYPTEADALAAERLAQQQFSSTCVGKEWFRVGWQDVARWFGSVGAIARTAEDIAADKLR</sequence>
<comment type="caution">
    <text evidence="2">The sequence shown here is derived from an EMBL/GenBank/DDBJ whole genome shotgun (WGS) entry which is preliminary data.</text>
</comment>
<evidence type="ECO:0000259" key="1">
    <source>
        <dbReference type="Pfam" id="PF10544"/>
    </source>
</evidence>
<dbReference type="OrthoDB" id="9946420at2"/>
<dbReference type="Pfam" id="PF10544">
    <property type="entry name" value="T5orf172"/>
    <property type="match status" value="1"/>
</dbReference>
<gene>
    <name evidence="2" type="ORF">DFR29_113173</name>
</gene>
<dbReference type="EMBL" id="SNZH01000013">
    <property type="protein sequence ID" value="TDR40471.1"/>
    <property type="molecule type" value="Genomic_DNA"/>
</dbReference>
<protein>
    <submittedName>
        <fullName evidence="2">T5orf172 domain-containing protein</fullName>
    </submittedName>
</protein>
<proteinExistence type="predicted"/>
<dbReference type="Proteomes" id="UP000295293">
    <property type="component" value="Unassembled WGS sequence"/>
</dbReference>
<dbReference type="AlphaFoldDB" id="A0A4R6YR42"/>
<evidence type="ECO:0000313" key="2">
    <source>
        <dbReference type="EMBL" id="TDR40471.1"/>
    </source>
</evidence>
<name>A0A4R6YR42_9GAMM</name>
<evidence type="ECO:0000313" key="3">
    <source>
        <dbReference type="Proteomes" id="UP000295293"/>
    </source>
</evidence>
<dbReference type="InterPro" id="IPR018306">
    <property type="entry name" value="Phage_T5_Orf172_DNA-bd"/>
</dbReference>
<keyword evidence="3" id="KW-1185">Reference proteome</keyword>
<organism evidence="2 3">
    <name type="scientific">Tahibacter aquaticus</name>
    <dbReference type="NCBI Taxonomy" id="520092"/>
    <lineage>
        <taxon>Bacteria</taxon>
        <taxon>Pseudomonadati</taxon>
        <taxon>Pseudomonadota</taxon>
        <taxon>Gammaproteobacteria</taxon>
        <taxon>Lysobacterales</taxon>
        <taxon>Rhodanobacteraceae</taxon>
        <taxon>Tahibacter</taxon>
    </lineage>
</organism>
<reference evidence="2 3" key="1">
    <citation type="submission" date="2019-03" db="EMBL/GenBank/DDBJ databases">
        <title>Genomic Encyclopedia of Type Strains, Phase IV (KMG-IV): sequencing the most valuable type-strain genomes for metagenomic binning, comparative biology and taxonomic classification.</title>
        <authorList>
            <person name="Goeker M."/>
        </authorList>
    </citation>
    <scope>NUCLEOTIDE SEQUENCE [LARGE SCALE GENOMIC DNA]</scope>
    <source>
        <strain evidence="2 3">DSM 21667</strain>
    </source>
</reference>
<accession>A0A4R6YR42</accession>
<feature type="domain" description="Bacteriophage T5 Orf172 DNA-binding" evidence="1">
    <location>
        <begin position="3"/>
        <end position="93"/>
    </location>
</feature>